<accession>A0A6G0TDM9</accession>
<dbReference type="Proteomes" id="UP000475862">
    <property type="component" value="Unassembled WGS sequence"/>
</dbReference>
<protein>
    <submittedName>
        <fullName evidence="1">Uncharacterized protein</fullName>
    </submittedName>
</protein>
<sequence length="319" mass="38354">MPIFIKYCVPIGMRRLRQGLSKLLHYNTVADAYIICICARLNKRKLYLNTTMYSFRTLMHISTYRDATLVYEMETVFIPHSLIILIIRAVTGTATSTSTVVTVTTYKCLKFNFLRNISKSRKFAIFLQILLLRKLERHYWKKCYEHLNFKFLRNRVTITIYPQTLYNILRLAFSLHNLIFKGQFFLLAFELRIDYDLLRSLLLMVEFNVLRLELDICNMCIFSHSSIRVSDKLKNKSTYVVMQSIHFNELFFRFIFNFNLQDTYIHSHHKIFWILVIQFSHSITFLQTIYYKINIATYKTHLTFRCYSLQCIYIENRRN</sequence>
<keyword evidence="2" id="KW-1185">Reference proteome</keyword>
<dbReference type="AlphaFoldDB" id="A0A6G0TDM9"/>
<evidence type="ECO:0000313" key="2">
    <source>
        <dbReference type="Proteomes" id="UP000475862"/>
    </source>
</evidence>
<name>A0A6G0TDM9_APHGL</name>
<evidence type="ECO:0000313" key="1">
    <source>
        <dbReference type="EMBL" id="KAE9529794.1"/>
    </source>
</evidence>
<proteinExistence type="predicted"/>
<gene>
    <name evidence="1" type="ORF">AGLY_011890</name>
</gene>
<dbReference type="EMBL" id="VYZN01000044">
    <property type="protein sequence ID" value="KAE9529794.1"/>
    <property type="molecule type" value="Genomic_DNA"/>
</dbReference>
<organism evidence="1 2">
    <name type="scientific">Aphis glycines</name>
    <name type="common">Soybean aphid</name>
    <dbReference type="NCBI Taxonomy" id="307491"/>
    <lineage>
        <taxon>Eukaryota</taxon>
        <taxon>Metazoa</taxon>
        <taxon>Ecdysozoa</taxon>
        <taxon>Arthropoda</taxon>
        <taxon>Hexapoda</taxon>
        <taxon>Insecta</taxon>
        <taxon>Pterygota</taxon>
        <taxon>Neoptera</taxon>
        <taxon>Paraneoptera</taxon>
        <taxon>Hemiptera</taxon>
        <taxon>Sternorrhyncha</taxon>
        <taxon>Aphidomorpha</taxon>
        <taxon>Aphidoidea</taxon>
        <taxon>Aphididae</taxon>
        <taxon>Aphidini</taxon>
        <taxon>Aphis</taxon>
        <taxon>Aphis</taxon>
    </lineage>
</organism>
<comment type="caution">
    <text evidence="1">The sequence shown here is derived from an EMBL/GenBank/DDBJ whole genome shotgun (WGS) entry which is preliminary data.</text>
</comment>
<reference evidence="1 2" key="1">
    <citation type="submission" date="2019-08" db="EMBL/GenBank/DDBJ databases">
        <title>The genome of the soybean aphid Biotype 1, its phylome, world population structure and adaptation to the North American continent.</title>
        <authorList>
            <person name="Giordano R."/>
            <person name="Donthu R.K."/>
            <person name="Hernandez A.G."/>
            <person name="Wright C.L."/>
            <person name="Zimin A.V."/>
        </authorList>
    </citation>
    <scope>NUCLEOTIDE SEQUENCE [LARGE SCALE GENOMIC DNA]</scope>
    <source>
        <tissue evidence="1">Whole aphids</tissue>
    </source>
</reference>